<accession>A0A2X1VIT5</accession>
<evidence type="ECO:0000313" key="2">
    <source>
        <dbReference type="Proteomes" id="UP000250242"/>
    </source>
</evidence>
<dbReference type="AlphaFoldDB" id="A0A2X1VIT5"/>
<name>A0A2X1VIT5_9BURK</name>
<evidence type="ECO:0000313" key="1">
    <source>
        <dbReference type="EMBL" id="SPY08270.1"/>
    </source>
</evidence>
<protein>
    <submittedName>
        <fullName evidence="1">Uncharacterized protein</fullName>
    </submittedName>
</protein>
<gene>
    <name evidence="1" type="ORF">NCTC11009_01496</name>
</gene>
<dbReference type="Proteomes" id="UP000250242">
    <property type="component" value="Unassembled WGS sequence"/>
</dbReference>
<dbReference type="RefSeq" id="WP_146741199.1">
    <property type="nucleotide sequence ID" value="NZ_UATH01000001.1"/>
</dbReference>
<reference evidence="1 2" key="1">
    <citation type="submission" date="2018-06" db="EMBL/GenBank/DDBJ databases">
        <authorList>
            <consortium name="Pathogen Informatics"/>
            <person name="Doyle S."/>
        </authorList>
    </citation>
    <scope>NUCLEOTIDE SEQUENCE [LARGE SCALE GENOMIC DNA]</scope>
    <source>
        <strain evidence="1 2">NCTC11009</strain>
    </source>
</reference>
<sequence length="41" mass="4711">MNKQEDYALSINEVAELLGVSYWTIYAKLHELGFRLPGGRK</sequence>
<organism evidence="1 2">
    <name type="scientific">Oligella urethralis</name>
    <dbReference type="NCBI Taxonomy" id="90245"/>
    <lineage>
        <taxon>Bacteria</taxon>
        <taxon>Pseudomonadati</taxon>
        <taxon>Pseudomonadota</taxon>
        <taxon>Betaproteobacteria</taxon>
        <taxon>Burkholderiales</taxon>
        <taxon>Alcaligenaceae</taxon>
        <taxon>Oligella</taxon>
    </lineage>
</organism>
<dbReference type="EMBL" id="UATH01000001">
    <property type="protein sequence ID" value="SPY08270.1"/>
    <property type="molecule type" value="Genomic_DNA"/>
</dbReference>
<proteinExistence type="predicted"/>